<evidence type="ECO:0000259" key="4">
    <source>
        <dbReference type="PROSITE" id="PS50887"/>
    </source>
</evidence>
<dbReference type="EC" id="2.7.7.65" evidence="1"/>
<dbReference type="GO" id="GO:0005886">
    <property type="term" value="C:plasma membrane"/>
    <property type="evidence" value="ECO:0007669"/>
    <property type="project" value="TreeGrafter"/>
</dbReference>
<dbReference type="GO" id="GO:0052621">
    <property type="term" value="F:diguanylate cyclase activity"/>
    <property type="evidence" value="ECO:0007669"/>
    <property type="project" value="UniProtKB-EC"/>
</dbReference>
<dbReference type="CDD" id="cd01949">
    <property type="entry name" value="GGDEF"/>
    <property type="match status" value="1"/>
</dbReference>
<dbReference type="GO" id="GO:1902201">
    <property type="term" value="P:negative regulation of bacterial-type flagellum-dependent cell motility"/>
    <property type="evidence" value="ECO:0007669"/>
    <property type="project" value="TreeGrafter"/>
</dbReference>
<accession>A0A918NAU1</accession>
<dbReference type="InterPro" id="IPR043128">
    <property type="entry name" value="Rev_trsase/Diguanyl_cyclase"/>
</dbReference>
<feature type="transmembrane region" description="Helical" evidence="3">
    <location>
        <begin position="32"/>
        <end position="52"/>
    </location>
</feature>
<name>A0A918NAU1_9GAMM</name>
<feature type="transmembrane region" description="Helical" evidence="3">
    <location>
        <begin position="173"/>
        <end position="191"/>
    </location>
</feature>
<keyword evidence="3" id="KW-0812">Transmembrane</keyword>
<keyword evidence="3" id="KW-1133">Transmembrane helix</keyword>
<evidence type="ECO:0000256" key="3">
    <source>
        <dbReference type="SAM" id="Phobius"/>
    </source>
</evidence>
<dbReference type="SUPFAM" id="SSF55073">
    <property type="entry name" value="Nucleotide cyclase"/>
    <property type="match status" value="1"/>
</dbReference>
<feature type="transmembrane region" description="Helical" evidence="3">
    <location>
        <begin position="87"/>
        <end position="105"/>
    </location>
</feature>
<keyword evidence="3" id="KW-0472">Membrane</keyword>
<dbReference type="SMART" id="SM00267">
    <property type="entry name" value="GGDEF"/>
    <property type="match status" value="1"/>
</dbReference>
<dbReference type="Gene3D" id="3.30.70.270">
    <property type="match status" value="1"/>
</dbReference>
<feature type="transmembrane region" description="Helical" evidence="3">
    <location>
        <begin position="111"/>
        <end position="127"/>
    </location>
</feature>
<dbReference type="PROSITE" id="PS50887">
    <property type="entry name" value="GGDEF"/>
    <property type="match status" value="1"/>
</dbReference>
<proteinExistence type="predicted"/>
<organism evidence="5 6">
    <name type="scientific">Saccharospirillum salsuginis</name>
    <dbReference type="NCBI Taxonomy" id="418750"/>
    <lineage>
        <taxon>Bacteria</taxon>
        <taxon>Pseudomonadati</taxon>
        <taxon>Pseudomonadota</taxon>
        <taxon>Gammaproteobacteria</taxon>
        <taxon>Oceanospirillales</taxon>
        <taxon>Saccharospirillaceae</taxon>
        <taxon>Saccharospirillum</taxon>
    </lineage>
</organism>
<evidence type="ECO:0000256" key="1">
    <source>
        <dbReference type="ARBA" id="ARBA00012528"/>
    </source>
</evidence>
<dbReference type="Proteomes" id="UP000626148">
    <property type="component" value="Unassembled WGS sequence"/>
</dbReference>
<dbReference type="PANTHER" id="PTHR45138:SF9">
    <property type="entry name" value="DIGUANYLATE CYCLASE DGCM-RELATED"/>
    <property type="match status" value="1"/>
</dbReference>
<reference evidence="5" key="2">
    <citation type="submission" date="2020-09" db="EMBL/GenBank/DDBJ databases">
        <authorList>
            <person name="Sun Q."/>
            <person name="Kim S."/>
        </authorList>
    </citation>
    <scope>NUCLEOTIDE SEQUENCE</scope>
    <source>
        <strain evidence="5">KCTC 22169</strain>
    </source>
</reference>
<feature type="transmembrane region" description="Helical" evidence="3">
    <location>
        <begin position="134"/>
        <end position="153"/>
    </location>
</feature>
<feature type="domain" description="GGDEF" evidence="4">
    <location>
        <begin position="239"/>
        <end position="367"/>
    </location>
</feature>
<dbReference type="EMBL" id="BMXR01000006">
    <property type="protein sequence ID" value="GGX57011.1"/>
    <property type="molecule type" value="Genomic_DNA"/>
</dbReference>
<sequence length="369" mass="41318">MPTDDRRHRAHLRRAITLLLGPDSDPLSQAQLLFALTATAFLFIALVFNVIAGTADPRLDWIYAGLMPVHAWLWYQGRWHGRLRLTTNGVLIVLSFIALPTNWVFNAGSHGPTLLVSTIALAYSVGVHQRNDPVLRLAQGGLVLMPAVMLAIEHRFPEWIFQYRHPSDRFGDLIISYVLSSISLGVLILGHSRRFRQELQRADELAEQLRELARRDSLTQLLNHHSILEVVEQRLSERLPVTLYLADIDHFKRINDEYGHQTGDAILKALSDLMLDICATMNADAGRLGGEEFLLMVPGGVDQALVLDQQLRSALDRRTDLVCPVTFSAGLAEWQPDQSLDRLIHRADTALYAAKDAGRNRTRVAPGSP</sequence>
<reference evidence="5" key="1">
    <citation type="journal article" date="2014" name="Int. J. Syst. Evol. Microbiol.">
        <title>Complete genome sequence of Corynebacterium casei LMG S-19264T (=DSM 44701T), isolated from a smear-ripened cheese.</title>
        <authorList>
            <consortium name="US DOE Joint Genome Institute (JGI-PGF)"/>
            <person name="Walter F."/>
            <person name="Albersmeier A."/>
            <person name="Kalinowski J."/>
            <person name="Ruckert C."/>
        </authorList>
    </citation>
    <scope>NUCLEOTIDE SEQUENCE</scope>
    <source>
        <strain evidence="5">KCTC 22169</strain>
    </source>
</reference>
<gene>
    <name evidence="5" type="ORF">GCM10007392_25630</name>
</gene>
<dbReference type="AlphaFoldDB" id="A0A918NAU1"/>
<dbReference type="PANTHER" id="PTHR45138">
    <property type="entry name" value="REGULATORY COMPONENTS OF SENSORY TRANSDUCTION SYSTEM"/>
    <property type="match status" value="1"/>
</dbReference>
<dbReference type="InterPro" id="IPR050469">
    <property type="entry name" value="Diguanylate_Cyclase"/>
</dbReference>
<dbReference type="InterPro" id="IPR029787">
    <property type="entry name" value="Nucleotide_cyclase"/>
</dbReference>
<evidence type="ECO:0000256" key="2">
    <source>
        <dbReference type="ARBA" id="ARBA00034247"/>
    </source>
</evidence>
<dbReference type="InterPro" id="IPR000160">
    <property type="entry name" value="GGDEF_dom"/>
</dbReference>
<dbReference type="GO" id="GO:0043709">
    <property type="term" value="P:cell adhesion involved in single-species biofilm formation"/>
    <property type="evidence" value="ECO:0007669"/>
    <property type="project" value="TreeGrafter"/>
</dbReference>
<keyword evidence="6" id="KW-1185">Reference proteome</keyword>
<comment type="catalytic activity">
    <reaction evidence="2">
        <text>2 GTP = 3',3'-c-di-GMP + 2 diphosphate</text>
        <dbReference type="Rhea" id="RHEA:24898"/>
        <dbReference type="ChEBI" id="CHEBI:33019"/>
        <dbReference type="ChEBI" id="CHEBI:37565"/>
        <dbReference type="ChEBI" id="CHEBI:58805"/>
        <dbReference type="EC" id="2.7.7.65"/>
    </reaction>
</comment>
<evidence type="ECO:0000313" key="6">
    <source>
        <dbReference type="Proteomes" id="UP000626148"/>
    </source>
</evidence>
<comment type="caution">
    <text evidence="5">The sequence shown here is derived from an EMBL/GenBank/DDBJ whole genome shotgun (WGS) entry which is preliminary data.</text>
</comment>
<evidence type="ECO:0000313" key="5">
    <source>
        <dbReference type="EMBL" id="GGX57011.1"/>
    </source>
</evidence>
<dbReference type="RefSeq" id="WP_189609235.1">
    <property type="nucleotide sequence ID" value="NZ_BMXR01000006.1"/>
</dbReference>
<protein>
    <recommendedName>
        <fullName evidence="1">diguanylate cyclase</fullName>
        <ecNumber evidence="1">2.7.7.65</ecNumber>
    </recommendedName>
</protein>
<dbReference type="NCBIfam" id="TIGR00254">
    <property type="entry name" value="GGDEF"/>
    <property type="match status" value="1"/>
</dbReference>
<dbReference type="Pfam" id="PF00990">
    <property type="entry name" value="GGDEF"/>
    <property type="match status" value="1"/>
</dbReference>